<keyword evidence="3" id="KW-1185">Reference proteome</keyword>
<organism evidence="2 3">
    <name type="scientific">Seohaeicola saemankumensis</name>
    <dbReference type="NCBI Taxonomy" id="481181"/>
    <lineage>
        <taxon>Bacteria</taxon>
        <taxon>Pseudomonadati</taxon>
        <taxon>Pseudomonadota</taxon>
        <taxon>Alphaproteobacteria</taxon>
        <taxon>Rhodobacterales</taxon>
        <taxon>Roseobacteraceae</taxon>
        <taxon>Seohaeicola</taxon>
    </lineage>
</organism>
<keyword evidence="1" id="KW-1133">Transmembrane helix</keyword>
<protein>
    <submittedName>
        <fullName evidence="2">Uncharacterized protein</fullName>
    </submittedName>
</protein>
<gene>
    <name evidence="2" type="ORF">ACFQ3C_03780</name>
</gene>
<dbReference type="EMBL" id="JBHTKR010000001">
    <property type="protein sequence ID" value="MFD1193786.1"/>
    <property type="molecule type" value="Genomic_DNA"/>
</dbReference>
<keyword evidence="1" id="KW-0812">Transmembrane</keyword>
<name>A0ABW3TBI1_9RHOB</name>
<sequence>MEESMMSFESLLYGGTFTLLPVVLLASRFFWRRPPWWVIILLIIILGWATYFLGVVKHAEELYELVESTENPSQELLEEAYLDSGPLVFAAFMGWVVALAYAVPWYILFLMATWIRSVIRRQRRGER</sequence>
<evidence type="ECO:0000256" key="1">
    <source>
        <dbReference type="SAM" id="Phobius"/>
    </source>
</evidence>
<evidence type="ECO:0000313" key="2">
    <source>
        <dbReference type="EMBL" id="MFD1193786.1"/>
    </source>
</evidence>
<keyword evidence="1" id="KW-0472">Membrane</keyword>
<accession>A0ABW3TBI1</accession>
<comment type="caution">
    <text evidence="2">The sequence shown here is derived from an EMBL/GenBank/DDBJ whole genome shotgun (WGS) entry which is preliminary data.</text>
</comment>
<reference evidence="3" key="1">
    <citation type="journal article" date="2019" name="Int. J. Syst. Evol. Microbiol.">
        <title>The Global Catalogue of Microorganisms (GCM) 10K type strain sequencing project: providing services to taxonomists for standard genome sequencing and annotation.</title>
        <authorList>
            <consortium name="The Broad Institute Genomics Platform"/>
            <consortium name="The Broad Institute Genome Sequencing Center for Infectious Disease"/>
            <person name="Wu L."/>
            <person name="Ma J."/>
        </authorList>
    </citation>
    <scope>NUCLEOTIDE SEQUENCE [LARGE SCALE GENOMIC DNA]</scope>
    <source>
        <strain evidence="3">CCUG 55328</strain>
    </source>
</reference>
<feature type="transmembrane region" description="Helical" evidence="1">
    <location>
        <begin position="36"/>
        <end position="56"/>
    </location>
</feature>
<proteinExistence type="predicted"/>
<evidence type="ECO:0000313" key="3">
    <source>
        <dbReference type="Proteomes" id="UP001597151"/>
    </source>
</evidence>
<dbReference type="Proteomes" id="UP001597151">
    <property type="component" value="Unassembled WGS sequence"/>
</dbReference>
<feature type="transmembrane region" description="Helical" evidence="1">
    <location>
        <begin position="12"/>
        <end position="31"/>
    </location>
</feature>
<feature type="transmembrane region" description="Helical" evidence="1">
    <location>
        <begin position="87"/>
        <end position="115"/>
    </location>
</feature>
<dbReference type="RefSeq" id="WP_380789084.1">
    <property type="nucleotide sequence ID" value="NZ_JBHTKR010000001.1"/>
</dbReference>